<sequence length="335" mass="36807">MQITPLDPMTCDLDTADEMAAVVSASREADGVVLPAPIGPTRLLFLQHTSDGRPVGAVFVARNDAGRMLGYAEMNLPWEENTDAAMPRGHVHPDHRRRGVGSALLEACVDLARACGRTRLLSGAFTTGPGLAFLGHHGWTVGGVPRMAVRRLDLHGTPRSTWERLYDEAAAHAGDYELVRMAGPAPDERLEDLVAVHDAINDAPLEDPDDEPDVWTADRVRRYDAAMAARRQTTYRVLARHRGTGAWAGMSLLCVDEFLPTVGFQEDTSVVRAHRGHRLGLLMKADMLRWITDERPEVAATDTWNATDNHHMIAVNERLGCRLVAEHQGARTRLG</sequence>
<name>A0A4V1XZ89_9ACTN</name>
<accession>A0A4V1XZ89</accession>
<proteinExistence type="predicted"/>
<dbReference type="Proteomes" id="UP000295198">
    <property type="component" value="Unassembled WGS sequence"/>
</dbReference>
<dbReference type="GO" id="GO:0016747">
    <property type="term" value="F:acyltransferase activity, transferring groups other than amino-acyl groups"/>
    <property type="evidence" value="ECO:0007669"/>
    <property type="project" value="InterPro"/>
</dbReference>
<protein>
    <submittedName>
        <fullName evidence="4">N-acetyltransferase</fullName>
    </submittedName>
</protein>
<dbReference type="InterPro" id="IPR000182">
    <property type="entry name" value="GNAT_dom"/>
</dbReference>
<dbReference type="AlphaFoldDB" id="A0A4V1XZ89"/>
<gene>
    <name evidence="4" type="ORF">EKO23_11430</name>
</gene>
<evidence type="ECO:0000256" key="2">
    <source>
        <dbReference type="ARBA" id="ARBA00023315"/>
    </source>
</evidence>
<dbReference type="Gene3D" id="3.40.630.30">
    <property type="match status" value="1"/>
</dbReference>
<keyword evidence="1 4" id="KW-0808">Transferase</keyword>
<dbReference type="InterPro" id="IPR050832">
    <property type="entry name" value="Bact_Acetyltransf"/>
</dbReference>
<reference evidence="4 5" key="1">
    <citation type="submission" date="2019-01" db="EMBL/GenBank/DDBJ databases">
        <title>Nocardioides guangzhouensis sp. nov., an actinobacterium isolated from soil.</title>
        <authorList>
            <person name="Fu Y."/>
            <person name="Cai Y."/>
            <person name="Lin Z."/>
            <person name="Chen P."/>
        </authorList>
    </citation>
    <scope>NUCLEOTIDE SEQUENCE [LARGE SCALE GENOMIC DNA]</scope>
    <source>
        <strain evidence="4 5">130</strain>
    </source>
</reference>
<dbReference type="InterPro" id="IPR016181">
    <property type="entry name" value="Acyl_CoA_acyltransferase"/>
</dbReference>
<dbReference type="PANTHER" id="PTHR43877">
    <property type="entry name" value="AMINOALKYLPHOSPHONATE N-ACETYLTRANSFERASE-RELATED-RELATED"/>
    <property type="match status" value="1"/>
</dbReference>
<evidence type="ECO:0000313" key="4">
    <source>
        <dbReference type="EMBL" id="RYP85909.1"/>
    </source>
</evidence>
<dbReference type="RefSeq" id="WP_134717315.1">
    <property type="nucleotide sequence ID" value="NZ_SDKM01000014.1"/>
</dbReference>
<dbReference type="EMBL" id="SDKM01000014">
    <property type="protein sequence ID" value="RYP85909.1"/>
    <property type="molecule type" value="Genomic_DNA"/>
</dbReference>
<dbReference type="SUPFAM" id="SSF55729">
    <property type="entry name" value="Acyl-CoA N-acyltransferases (Nat)"/>
    <property type="match status" value="2"/>
</dbReference>
<dbReference type="Pfam" id="PF00583">
    <property type="entry name" value="Acetyltransf_1"/>
    <property type="match status" value="1"/>
</dbReference>
<organism evidence="4 5">
    <name type="scientific">Nocardioides guangzhouensis</name>
    <dbReference type="NCBI Taxonomy" id="2497878"/>
    <lineage>
        <taxon>Bacteria</taxon>
        <taxon>Bacillati</taxon>
        <taxon>Actinomycetota</taxon>
        <taxon>Actinomycetes</taxon>
        <taxon>Propionibacteriales</taxon>
        <taxon>Nocardioidaceae</taxon>
        <taxon>Nocardioides</taxon>
    </lineage>
</organism>
<evidence type="ECO:0000256" key="1">
    <source>
        <dbReference type="ARBA" id="ARBA00022679"/>
    </source>
</evidence>
<evidence type="ECO:0000313" key="5">
    <source>
        <dbReference type="Proteomes" id="UP000295198"/>
    </source>
</evidence>
<evidence type="ECO:0000259" key="3">
    <source>
        <dbReference type="PROSITE" id="PS51186"/>
    </source>
</evidence>
<keyword evidence="2" id="KW-0012">Acyltransferase</keyword>
<feature type="domain" description="N-acetyltransferase" evidence="3">
    <location>
        <begin position="1"/>
        <end position="168"/>
    </location>
</feature>
<dbReference type="OrthoDB" id="4119890at2"/>
<dbReference type="CDD" id="cd04301">
    <property type="entry name" value="NAT_SF"/>
    <property type="match status" value="1"/>
</dbReference>
<dbReference type="PROSITE" id="PS51186">
    <property type="entry name" value="GNAT"/>
    <property type="match status" value="1"/>
</dbReference>
<keyword evidence="5" id="KW-1185">Reference proteome</keyword>
<comment type="caution">
    <text evidence="4">The sequence shown here is derived from an EMBL/GenBank/DDBJ whole genome shotgun (WGS) entry which is preliminary data.</text>
</comment>